<dbReference type="PANTHER" id="PTHR35391">
    <property type="entry name" value="C2H2-TYPE DOMAIN-CONTAINING PROTEIN-RELATED"/>
    <property type="match status" value="1"/>
</dbReference>
<dbReference type="EMBL" id="MDYM01000010">
    <property type="protein sequence ID" value="OQD63211.1"/>
    <property type="molecule type" value="Genomic_DNA"/>
</dbReference>
<protein>
    <recommendedName>
        <fullName evidence="2">Oxidoreductase acuF-like C2H2 type zinc-finger domain-containing protein</fullName>
    </recommendedName>
</protein>
<feature type="region of interest" description="Disordered" evidence="1">
    <location>
        <begin position="541"/>
        <end position="565"/>
    </location>
</feature>
<evidence type="ECO:0000256" key="1">
    <source>
        <dbReference type="SAM" id="MobiDB-lite"/>
    </source>
</evidence>
<sequence length="565" mass="63858">MATNIAAASNECLKEFTELTNSGALARYNNEVSKHRWLDELGRLRIWAGNIGAHQTGQSSLDYRLRDASHLKNETVKLLQRLLRLLRDLAEVIKDEDQIEDENDELFFEDSELEVEGDNDMTDIQMLFQSLRNTINLLFQISMSIRRPADHDRLLGVKIKDESYFEPWAQQHISHKFPNATGSIIPRLSAAMARQKAVLKYFERHRAKLGKGLSGGGDIGTQLSETVATEMVLSEDHLQFLETNSTSGISQTSYTPSIFTSNESLSVPNPPKESADENPFECPYCCLVIKIKGKKDWAHHVFRDLMPYVCISAECSTPSKLYESRRKWYDHMRQSHSTLANLQSGSNCPLCQMSLHPPLTFDRHVGHHMEQLALFVLPRPTPSEEDASGTASNVASLEAFRDATTRSNVSIKEVPQTVDNFFTIEIPLEEPPDSFNGLIEETTAGSSSLPYVSPLEYDGIGIPPIQRQVGNSDLETWSTNLESWSTSPDFESRELGYFSWESSEITKEENIYSFDRAEDWMLSNFPDNWPFQRLTMATLHESSHTNDSEGGSPSHDGKKKAEYVF</sequence>
<dbReference type="Proteomes" id="UP000191408">
    <property type="component" value="Unassembled WGS sequence"/>
</dbReference>
<dbReference type="Pfam" id="PF26082">
    <property type="entry name" value="zf-C2H2_AcuF"/>
    <property type="match status" value="1"/>
</dbReference>
<organism evidence="3 4">
    <name type="scientific">Penicillium polonicum</name>
    <dbReference type="NCBI Taxonomy" id="60169"/>
    <lineage>
        <taxon>Eukaryota</taxon>
        <taxon>Fungi</taxon>
        <taxon>Dikarya</taxon>
        <taxon>Ascomycota</taxon>
        <taxon>Pezizomycotina</taxon>
        <taxon>Eurotiomycetes</taxon>
        <taxon>Eurotiomycetidae</taxon>
        <taxon>Eurotiales</taxon>
        <taxon>Aspergillaceae</taxon>
        <taxon>Penicillium</taxon>
    </lineage>
</organism>
<gene>
    <name evidence="3" type="ORF">PENPOL_c010G04459</name>
</gene>
<evidence type="ECO:0000313" key="3">
    <source>
        <dbReference type="EMBL" id="OQD63211.1"/>
    </source>
</evidence>
<feature type="domain" description="Oxidoreductase acuF-like C2H2 type zinc-finger" evidence="2">
    <location>
        <begin position="279"/>
        <end position="305"/>
    </location>
</feature>
<dbReference type="AlphaFoldDB" id="A0A1V6NEV2"/>
<feature type="compositionally biased region" description="Basic and acidic residues" evidence="1">
    <location>
        <begin position="555"/>
        <end position="565"/>
    </location>
</feature>
<dbReference type="PANTHER" id="PTHR35391:SF7">
    <property type="entry name" value="C2H2-TYPE DOMAIN-CONTAINING PROTEIN"/>
    <property type="match status" value="1"/>
</dbReference>
<accession>A0A1V6NEV2</accession>
<name>A0A1V6NEV2_PENPO</name>
<keyword evidence="4" id="KW-1185">Reference proteome</keyword>
<proteinExistence type="predicted"/>
<dbReference type="InterPro" id="IPR058925">
    <property type="entry name" value="zf-C2H2_AcuF"/>
</dbReference>
<reference evidence="4" key="1">
    <citation type="journal article" date="2017" name="Nat. Microbiol.">
        <title>Global analysis of biosynthetic gene clusters reveals vast potential of secondary metabolite production in Penicillium species.</title>
        <authorList>
            <person name="Nielsen J.C."/>
            <person name="Grijseels S."/>
            <person name="Prigent S."/>
            <person name="Ji B."/>
            <person name="Dainat J."/>
            <person name="Nielsen K.F."/>
            <person name="Frisvad J.C."/>
            <person name="Workman M."/>
            <person name="Nielsen J."/>
        </authorList>
    </citation>
    <scope>NUCLEOTIDE SEQUENCE [LARGE SCALE GENOMIC DNA]</scope>
    <source>
        <strain evidence="4">IBT 4502</strain>
    </source>
</reference>
<comment type="caution">
    <text evidence="3">The sequence shown here is derived from an EMBL/GenBank/DDBJ whole genome shotgun (WGS) entry which is preliminary data.</text>
</comment>
<dbReference type="OrthoDB" id="6133115at2759"/>
<dbReference type="STRING" id="60169.A0A1V6NEV2"/>
<evidence type="ECO:0000259" key="2">
    <source>
        <dbReference type="Pfam" id="PF26082"/>
    </source>
</evidence>
<evidence type="ECO:0000313" key="4">
    <source>
        <dbReference type="Proteomes" id="UP000191408"/>
    </source>
</evidence>